<dbReference type="GO" id="GO:0000930">
    <property type="term" value="C:gamma-tubulin complex"/>
    <property type="evidence" value="ECO:0007669"/>
    <property type="project" value="TreeGrafter"/>
</dbReference>
<dbReference type="GO" id="GO:0051011">
    <property type="term" value="F:microtubule minus-end binding"/>
    <property type="evidence" value="ECO:0007669"/>
    <property type="project" value="TreeGrafter"/>
</dbReference>
<dbReference type="InterPro" id="IPR042241">
    <property type="entry name" value="GCP_C_sf"/>
</dbReference>
<dbReference type="GO" id="GO:0005816">
    <property type="term" value="C:spindle pole body"/>
    <property type="evidence" value="ECO:0007669"/>
    <property type="project" value="UniProtKB-ARBA"/>
</dbReference>
<evidence type="ECO:0000259" key="6">
    <source>
        <dbReference type="Pfam" id="PF04130"/>
    </source>
</evidence>
<comment type="similarity">
    <text evidence="1 5">Belongs to the TUBGCP family.</text>
</comment>
<gene>
    <name evidence="8" type="ORF">F5Z01DRAFT_732888</name>
</gene>
<feature type="domain" description="Gamma tubulin complex component C-terminal" evidence="6">
    <location>
        <begin position="581"/>
        <end position="937"/>
    </location>
</feature>
<dbReference type="GeneID" id="70297631"/>
<comment type="subcellular location">
    <subcellularLocation>
        <location evidence="5">Cytoplasm</location>
        <location evidence="5">Cytoskeleton</location>
        <location evidence="5">Microtubule organizing center</location>
    </subcellularLocation>
</comment>
<evidence type="ECO:0000256" key="4">
    <source>
        <dbReference type="ARBA" id="ARBA00023212"/>
    </source>
</evidence>
<dbReference type="Gene3D" id="1.20.120.1900">
    <property type="entry name" value="Gamma-tubulin complex, C-terminal domain"/>
    <property type="match status" value="1"/>
</dbReference>
<evidence type="ECO:0000256" key="5">
    <source>
        <dbReference type="RuleBase" id="RU363050"/>
    </source>
</evidence>
<evidence type="ECO:0000313" key="8">
    <source>
        <dbReference type="EMBL" id="KAG9259250.1"/>
    </source>
</evidence>
<keyword evidence="3 5" id="KW-0493">Microtubule</keyword>
<dbReference type="Pfam" id="PF04130">
    <property type="entry name" value="GCP_C_terminal"/>
    <property type="match status" value="1"/>
</dbReference>
<dbReference type="GO" id="GO:0051321">
    <property type="term" value="P:meiotic cell cycle"/>
    <property type="evidence" value="ECO:0007669"/>
    <property type="project" value="TreeGrafter"/>
</dbReference>
<dbReference type="EMBL" id="MU251242">
    <property type="protein sequence ID" value="KAG9259250.1"/>
    <property type="molecule type" value="Genomic_DNA"/>
</dbReference>
<dbReference type="InterPro" id="IPR040457">
    <property type="entry name" value="GCP_C"/>
</dbReference>
<dbReference type="GO" id="GO:0051225">
    <property type="term" value="P:spindle assembly"/>
    <property type="evidence" value="ECO:0007669"/>
    <property type="project" value="TreeGrafter"/>
</dbReference>
<feature type="domain" description="Gamma tubulin complex component protein N-terminal" evidence="7">
    <location>
        <begin position="168"/>
        <end position="488"/>
    </location>
</feature>
<proteinExistence type="inferred from homology"/>
<organism evidence="8 9">
    <name type="scientific">Emericellopsis atlantica</name>
    <dbReference type="NCBI Taxonomy" id="2614577"/>
    <lineage>
        <taxon>Eukaryota</taxon>
        <taxon>Fungi</taxon>
        <taxon>Dikarya</taxon>
        <taxon>Ascomycota</taxon>
        <taxon>Pezizomycotina</taxon>
        <taxon>Sordariomycetes</taxon>
        <taxon>Hypocreomycetidae</taxon>
        <taxon>Hypocreales</taxon>
        <taxon>Bionectriaceae</taxon>
        <taxon>Emericellopsis</taxon>
    </lineage>
</organism>
<evidence type="ECO:0000256" key="2">
    <source>
        <dbReference type="ARBA" id="ARBA00022490"/>
    </source>
</evidence>
<dbReference type="PANTHER" id="PTHR19302:SF70">
    <property type="entry name" value="GAMMA-TUBULIN COMPLEX COMPONENT 6"/>
    <property type="match status" value="1"/>
</dbReference>
<dbReference type="GO" id="GO:0000922">
    <property type="term" value="C:spindle pole"/>
    <property type="evidence" value="ECO:0007669"/>
    <property type="project" value="InterPro"/>
</dbReference>
<accession>A0A9P7ZXY3</accession>
<evidence type="ECO:0000256" key="1">
    <source>
        <dbReference type="ARBA" id="ARBA00010337"/>
    </source>
</evidence>
<dbReference type="InterPro" id="IPR007259">
    <property type="entry name" value="GCP"/>
</dbReference>
<evidence type="ECO:0000256" key="3">
    <source>
        <dbReference type="ARBA" id="ARBA00022701"/>
    </source>
</evidence>
<dbReference type="GO" id="GO:0043015">
    <property type="term" value="F:gamma-tubulin binding"/>
    <property type="evidence" value="ECO:0007669"/>
    <property type="project" value="InterPro"/>
</dbReference>
<dbReference type="GO" id="GO:0000278">
    <property type="term" value="P:mitotic cell cycle"/>
    <property type="evidence" value="ECO:0007669"/>
    <property type="project" value="TreeGrafter"/>
</dbReference>
<reference evidence="8" key="1">
    <citation type="journal article" date="2021" name="IMA Fungus">
        <title>Genomic characterization of three marine fungi, including Emericellopsis atlantica sp. nov. with signatures of a generalist lifestyle and marine biomass degradation.</title>
        <authorList>
            <person name="Hagestad O.C."/>
            <person name="Hou L."/>
            <person name="Andersen J.H."/>
            <person name="Hansen E.H."/>
            <person name="Altermark B."/>
            <person name="Li C."/>
            <person name="Kuhnert E."/>
            <person name="Cox R.J."/>
            <person name="Crous P.W."/>
            <person name="Spatafora J.W."/>
            <person name="Lail K."/>
            <person name="Amirebrahimi M."/>
            <person name="Lipzen A."/>
            <person name="Pangilinan J."/>
            <person name="Andreopoulos W."/>
            <person name="Hayes R.D."/>
            <person name="Ng V."/>
            <person name="Grigoriev I.V."/>
            <person name="Jackson S.A."/>
            <person name="Sutton T.D.S."/>
            <person name="Dobson A.D.W."/>
            <person name="Rama T."/>
        </authorList>
    </citation>
    <scope>NUCLEOTIDE SEQUENCE</scope>
    <source>
        <strain evidence="8">TS7</strain>
    </source>
</reference>
<dbReference type="RefSeq" id="XP_046123174.1">
    <property type="nucleotide sequence ID" value="XM_046266728.1"/>
</dbReference>
<keyword evidence="4 5" id="KW-0206">Cytoskeleton</keyword>
<evidence type="ECO:0000313" key="9">
    <source>
        <dbReference type="Proteomes" id="UP000887229"/>
    </source>
</evidence>
<keyword evidence="9" id="KW-1185">Reference proteome</keyword>
<dbReference type="Pfam" id="PF17681">
    <property type="entry name" value="GCP_N_terminal"/>
    <property type="match status" value="1"/>
</dbReference>
<dbReference type="GO" id="GO:0007020">
    <property type="term" value="P:microtubule nucleation"/>
    <property type="evidence" value="ECO:0007669"/>
    <property type="project" value="InterPro"/>
</dbReference>
<dbReference type="OrthoDB" id="775571at2759"/>
<keyword evidence="2 5" id="KW-0963">Cytoplasm</keyword>
<dbReference type="GO" id="GO:0005874">
    <property type="term" value="C:microtubule"/>
    <property type="evidence" value="ECO:0007669"/>
    <property type="project" value="UniProtKB-KW"/>
</dbReference>
<evidence type="ECO:0000259" key="7">
    <source>
        <dbReference type="Pfam" id="PF17681"/>
    </source>
</evidence>
<dbReference type="AlphaFoldDB" id="A0A9P7ZXY3"/>
<dbReference type="PANTHER" id="PTHR19302">
    <property type="entry name" value="GAMMA TUBULIN COMPLEX PROTEIN"/>
    <property type="match status" value="1"/>
</dbReference>
<comment type="caution">
    <text evidence="8">The sequence shown here is derived from an EMBL/GenBank/DDBJ whole genome shotgun (WGS) entry which is preliminary data.</text>
</comment>
<dbReference type="Proteomes" id="UP000887229">
    <property type="component" value="Unassembled WGS sequence"/>
</dbReference>
<name>A0A9P7ZXY3_9HYPO</name>
<protein>
    <recommendedName>
        <fullName evidence="5">Spindle pole body component</fullName>
    </recommendedName>
</protein>
<sequence length="940" mass="105465">MANVFAVPDFWPTTSLVNELPNSDHAGRSFFSEELVDCDASKLLDVTSTHNELFSWRGPPEVVTGIPVNTSQPMQQSEAAEPDATDEVFSDLDDDLWTKPAPYTKDTSTLRTWDSHIAQDASTKTPPRNMTEAGPQAFESMLARGQVRARTSSQPSGPAVASSVVLASLLALTVGNESALFQRSEDGQQFYDTLPEFRLHGFSPGAIGAIKKRCLTCGGQYLKLDTFVNKMYTKERSRCAVALASAVRQALHSLKQHTVSRWQGGSLLQLQELVRAVMTILDPLHHLVSTVDLGGGDARIVESVEKQTVQFQTTRGLLPKIWQELLRVVCSPWTEFLEEWIGTRPETGIPVHRTNLGQAKGFVKVEAEVYTDDFGEECEDVDFRLKKNQAPSFIPDDVLEMAFETGRSLRFLRACHPEHALSKPDTLAKAVAPSIDWQFEWDAIQRLEAQVMVYKESLAGAIEECRSLGEPHSGHESGIARATTHAARDLFTLDPEEMQDRIAASMQDLDRQPTAEEAPNSLDELIRQHLDGKESILKGRSDDDMLHWSLIPNLSFGRLIQAQAQVVNREALRELFRSHNLRNHLRLQHDFQLFGNGVFSSRLAHALFDPDLERADRQAGVARQGDTMGLRLGGRDTWPPASSELRLALMGVLVDSFDTQPWGGTFSKPFTTEATDLPGELSFAVRDLSDEEIDKCVNPDSLEALDFLRLSYKAPSELSFALTPLILMQYDRVFKLMLRVLRLVFVTDQLWREAMLERGDDEHGYRFVREARHFVASIASYFLDVGVALPWQAFEKRLDKIEASLEQQPTDGVESPEKLREVHSAVLNVVSQSLFLRKRQKGVLQLLEAVFTIVLQYAKLRRQKNEKGASDAAMSSTMLYKQFKKKVQIFVTVCRGMAEKARVDKRREEDRELGLEGLGDDTMVSHLLLKLDINGFYGAH</sequence>
<dbReference type="InterPro" id="IPR041470">
    <property type="entry name" value="GCP_N"/>
</dbReference>
<dbReference type="GO" id="GO:0031122">
    <property type="term" value="P:cytoplasmic microtubule organization"/>
    <property type="evidence" value="ECO:0007669"/>
    <property type="project" value="TreeGrafter"/>
</dbReference>